<feature type="compositionally biased region" description="Polar residues" evidence="1">
    <location>
        <begin position="180"/>
        <end position="195"/>
    </location>
</feature>
<evidence type="ECO:0000313" key="4">
    <source>
        <dbReference type="Proteomes" id="UP000195652"/>
    </source>
</evidence>
<evidence type="ECO:0000313" key="3">
    <source>
        <dbReference type="EMBL" id="ARU45178.1"/>
    </source>
</evidence>
<organism evidence="3 4">
    <name type="scientific">Corynebacterium silvaticum</name>
    <dbReference type="NCBI Taxonomy" id="2320431"/>
    <lineage>
        <taxon>Bacteria</taxon>
        <taxon>Bacillati</taxon>
        <taxon>Actinomycetota</taxon>
        <taxon>Actinomycetes</taxon>
        <taxon>Mycobacteriales</taxon>
        <taxon>Corynebacteriaceae</taxon>
        <taxon>Corynebacterium</taxon>
    </lineage>
</organism>
<feature type="transmembrane region" description="Helical" evidence="2">
    <location>
        <begin position="139"/>
        <end position="160"/>
    </location>
</feature>
<proteinExistence type="predicted"/>
<evidence type="ECO:0000256" key="2">
    <source>
        <dbReference type="SAM" id="Phobius"/>
    </source>
</evidence>
<dbReference type="GeneID" id="75006712"/>
<sequence length="235" mass="25811">MNSSTTIRGAVLVTKAAYDKYANYRDRKTREAYDALLNAADSYDDVRKDVKSNVADLYDQSQERVSSLTAQARKRLDSAIADAAAAKDDTVKTVNKQASKASKSLSKQSKKAQKAARKAAQSAKKSATPKKQPSFGKRLFNFSLFTTLLAAVGAVTYYFLSKRDVVSTEPPHVEDFGADSVNTQESRLVYSTQTPVDGEDEHVASPEEGATERDEELLGSLEDQLKQHTDSKEDK</sequence>
<dbReference type="EMBL" id="CP021417">
    <property type="protein sequence ID" value="ARU45178.1"/>
    <property type="molecule type" value="Genomic_DNA"/>
</dbReference>
<dbReference type="OrthoDB" id="4425149at2"/>
<dbReference type="Proteomes" id="UP000195652">
    <property type="component" value="Chromosome"/>
</dbReference>
<accession>A0A7Y4LIS1</accession>
<feature type="compositionally biased region" description="Basic and acidic residues" evidence="1">
    <location>
        <begin position="223"/>
        <end position="235"/>
    </location>
</feature>
<feature type="region of interest" description="Disordered" evidence="1">
    <location>
        <begin position="98"/>
        <end position="132"/>
    </location>
</feature>
<reference evidence="3 4" key="3">
    <citation type="journal article" date="2020" name="Int. J. Syst. Evol. Microbiol.">
        <title>Corynebacterium silvaticum sp. nov., a unique group of NTTB corynebacteria in wild boar and roe deer.</title>
        <authorList>
            <person name="Dangel A."/>
            <person name="Berger A."/>
            <person name="Rau J."/>
            <person name="Eisenberg T."/>
            <person name="Kampfer P."/>
            <person name="Margos G."/>
            <person name="Contzen M."/>
            <person name="Busse H.J."/>
            <person name="Konrad R."/>
            <person name="Peters M."/>
            <person name="Sting R."/>
            <person name="Sing A."/>
        </authorList>
    </citation>
    <scope>NUCLEOTIDE SEQUENCE [LARGE SCALE GENOMIC DNA]</scope>
    <source>
        <strain evidence="3 4">PO100/5</strain>
    </source>
</reference>
<keyword evidence="2" id="KW-1133">Transmembrane helix</keyword>
<protein>
    <submittedName>
        <fullName evidence="3">Uncharacterized protein</fullName>
    </submittedName>
</protein>
<evidence type="ECO:0000256" key="1">
    <source>
        <dbReference type="SAM" id="MobiDB-lite"/>
    </source>
</evidence>
<keyword evidence="2" id="KW-0472">Membrane</keyword>
<reference evidence="3 4" key="1">
    <citation type="journal article" date="2014" name="BMC Vet. Res.">
        <title>First report of Corynebacterium pseudotuberculosis from caseous lymphadenitis lesions in Black Alentejano pig (Sus scrofa domesticus).</title>
        <authorList>
            <person name="Oliveira M."/>
            <person name="Barroco C."/>
            <person name="Mottola C."/>
            <person name="Santos R."/>
            <person name="Lemsaddek A."/>
            <person name="Tavares L."/>
            <person name="Semedo-Lemsaddek T."/>
        </authorList>
    </citation>
    <scope>NUCLEOTIDE SEQUENCE [LARGE SCALE GENOMIC DNA]</scope>
    <source>
        <strain evidence="3 4">PO100/5</strain>
    </source>
</reference>
<feature type="region of interest" description="Disordered" evidence="1">
    <location>
        <begin position="175"/>
        <end position="235"/>
    </location>
</feature>
<feature type="compositionally biased region" description="Basic residues" evidence="1">
    <location>
        <begin position="108"/>
        <end position="117"/>
    </location>
</feature>
<gene>
    <name evidence="3" type="ORF">CBE74_00125</name>
</gene>
<dbReference type="KEGG" id="csil:CBE74_00125"/>
<reference evidence="3 4" key="4">
    <citation type="journal article" date="2020" name="PLoS ONE">
        <title>Taxonomic classification of strain PO100/5 shows a broader geographic distribution and genetic markers of the recently described Corynebacterium silvaticum.</title>
        <authorList>
            <person name="Viana M.V.C."/>
            <person name="Profeta R."/>
            <person name="da Silva A.L."/>
            <person name="Hurtado R."/>
            <person name="Cerqueira J.C."/>
            <person name="Ribeiro B.F.S."/>
            <person name="Almeida M.O."/>
            <person name="Morais-Rodrigues F."/>
            <person name="Soares S.C."/>
            <person name="Oliveira M."/>
            <person name="Tavares L."/>
            <person name="Figueiredo H."/>
            <person name="Wattam A.R."/>
            <person name="Barh D."/>
            <person name="Ghosh P."/>
            <person name="Silva A."/>
            <person name="Azevedo V."/>
        </authorList>
    </citation>
    <scope>NUCLEOTIDE SEQUENCE [LARGE SCALE GENOMIC DNA]</scope>
    <source>
        <strain evidence="3 4">PO100/5</strain>
    </source>
</reference>
<dbReference type="AlphaFoldDB" id="A0A7Y4LIS1"/>
<feature type="compositionally biased region" description="Low complexity" evidence="1">
    <location>
        <begin position="98"/>
        <end position="107"/>
    </location>
</feature>
<reference evidence="3 4" key="2">
    <citation type="journal article" date="2020" name="Antonie Van Leeuwenhoek">
        <title>Phylogenomic characterisation of a novel corynebacterial species pathogenic to animals.</title>
        <authorList>
            <person name="Moller J."/>
            <person name="Musella L."/>
            <person name="Melnikov V."/>
            <person name="Geissdorfer W."/>
            <person name="Burkovski A."/>
            <person name="Sangal V."/>
        </authorList>
    </citation>
    <scope>NUCLEOTIDE SEQUENCE [LARGE SCALE GENOMIC DNA]</scope>
    <source>
        <strain evidence="3 4">PO100/5</strain>
    </source>
</reference>
<name>A0A7Y4LIS1_9CORY</name>
<feature type="compositionally biased region" description="Low complexity" evidence="1">
    <location>
        <begin position="118"/>
        <end position="132"/>
    </location>
</feature>
<keyword evidence="4" id="KW-1185">Reference proteome</keyword>
<dbReference type="RefSeq" id="WP_087453069.1">
    <property type="nucleotide sequence ID" value="NZ_CP021417.2"/>
</dbReference>
<keyword evidence="2" id="KW-0812">Transmembrane</keyword>